<dbReference type="OrthoDB" id="10370669at2759"/>
<feature type="compositionally biased region" description="Low complexity" evidence="1">
    <location>
        <begin position="188"/>
        <end position="201"/>
    </location>
</feature>
<evidence type="ECO:0000256" key="1">
    <source>
        <dbReference type="SAM" id="MobiDB-lite"/>
    </source>
</evidence>
<reference evidence="2 3" key="1">
    <citation type="journal article" date="2018" name="Mol. Biol. Evol.">
        <title>Broad Genomic Sampling Reveals a Smut Pathogenic Ancestry of the Fungal Clade Ustilaginomycotina.</title>
        <authorList>
            <person name="Kijpornyongpan T."/>
            <person name="Mondo S.J."/>
            <person name="Barry K."/>
            <person name="Sandor L."/>
            <person name="Lee J."/>
            <person name="Lipzen A."/>
            <person name="Pangilinan J."/>
            <person name="LaButti K."/>
            <person name="Hainaut M."/>
            <person name="Henrissat B."/>
            <person name="Grigoriev I.V."/>
            <person name="Spatafora J.W."/>
            <person name="Aime M.C."/>
        </authorList>
    </citation>
    <scope>NUCLEOTIDE SEQUENCE [LARGE SCALE GENOMIC DNA]</scope>
    <source>
        <strain evidence="2 3">MCA 3882</strain>
    </source>
</reference>
<dbReference type="GeneID" id="37019363"/>
<organism evidence="2 3">
    <name type="scientific">Meira miltonrushii</name>
    <dbReference type="NCBI Taxonomy" id="1280837"/>
    <lineage>
        <taxon>Eukaryota</taxon>
        <taxon>Fungi</taxon>
        <taxon>Dikarya</taxon>
        <taxon>Basidiomycota</taxon>
        <taxon>Ustilaginomycotina</taxon>
        <taxon>Exobasidiomycetes</taxon>
        <taxon>Exobasidiales</taxon>
        <taxon>Brachybasidiaceae</taxon>
        <taxon>Meira</taxon>
    </lineage>
</organism>
<feature type="region of interest" description="Disordered" evidence="1">
    <location>
        <begin position="91"/>
        <end position="201"/>
    </location>
</feature>
<feature type="compositionally biased region" description="Basic and acidic residues" evidence="1">
    <location>
        <begin position="433"/>
        <end position="447"/>
    </location>
</feature>
<dbReference type="RefSeq" id="XP_025358109.1">
    <property type="nucleotide sequence ID" value="XM_025497582.1"/>
</dbReference>
<feature type="compositionally biased region" description="Basic and acidic residues" evidence="1">
    <location>
        <begin position="91"/>
        <end position="102"/>
    </location>
</feature>
<dbReference type="Proteomes" id="UP000245771">
    <property type="component" value="Unassembled WGS sequence"/>
</dbReference>
<accession>A0A316VJE9</accession>
<dbReference type="AlphaFoldDB" id="A0A316VJE9"/>
<protein>
    <submittedName>
        <fullName evidence="2">Uncharacterized protein</fullName>
    </submittedName>
</protein>
<dbReference type="EMBL" id="KZ819602">
    <property type="protein sequence ID" value="PWN37807.1"/>
    <property type="molecule type" value="Genomic_DNA"/>
</dbReference>
<evidence type="ECO:0000313" key="2">
    <source>
        <dbReference type="EMBL" id="PWN37807.1"/>
    </source>
</evidence>
<keyword evidence="3" id="KW-1185">Reference proteome</keyword>
<feature type="region of interest" description="Disordered" evidence="1">
    <location>
        <begin position="274"/>
        <end position="308"/>
    </location>
</feature>
<feature type="compositionally biased region" description="Basic and acidic residues" evidence="1">
    <location>
        <begin position="288"/>
        <end position="308"/>
    </location>
</feature>
<evidence type="ECO:0000313" key="3">
    <source>
        <dbReference type="Proteomes" id="UP000245771"/>
    </source>
</evidence>
<feature type="compositionally biased region" description="Low complexity" evidence="1">
    <location>
        <begin position="168"/>
        <end position="180"/>
    </location>
</feature>
<sequence>MAPRSAQRDYATVISESPVRHAIFNKPFSSLRRKTENLLDQITGGTIPTEIEEEVRREKERKRESTCRFCRLCFADQRGLSKHYDLFPAHLREERKKPERKTTSSTIQSPPVQPSLPRHDTVPRMSNSNSRSTSTINDTFAVGPLNRQASLQRSKARSQPDIHANFVPSSRPSPSRSPIPANVPQSPPLSSSYIAPSSPLSSQTSSRLASDFYASSQNINSPLFDLGVYTSTPYTVPNAMASAPTIPDKTTGTNPHAAAMLPEFDFENKFTRIPREGIPEPSKAKQVHRPDPSKSDFMADRNREAGVRSARRIDAKYQNAVNDNARYLPHRGASESDALSINTAVARQGPAPFPNSFNGIVRAIAATGADDGSPAVLPTQAMSTFEHKRSNTWAPLAGEEDVPVPTSRSRSRTASTNGRQWGSLMEALPGSPAREKKSESPFKELEPVKTGMTSFSDHKSEEPSSSGNASPITTRSRRNTNPFLNRDFMKSIPNALKTPPLSPSSPWGNGSASPGNPFKQLVDDDDDLGFFDAPSGPKTPADEINKLRSAKSSNAINEPLAGSTQTVPGAF</sequence>
<feature type="compositionally biased region" description="Low complexity" evidence="1">
    <location>
        <begin position="406"/>
        <end position="416"/>
    </location>
</feature>
<feature type="compositionally biased region" description="Low complexity" evidence="1">
    <location>
        <begin position="126"/>
        <end position="139"/>
    </location>
</feature>
<feature type="region of interest" description="Disordered" evidence="1">
    <location>
        <begin position="389"/>
        <end position="571"/>
    </location>
</feature>
<gene>
    <name evidence="2" type="ORF">FA14DRAFT_153163</name>
</gene>
<name>A0A316VJE9_9BASI</name>
<feature type="compositionally biased region" description="Polar residues" evidence="1">
    <location>
        <begin position="550"/>
        <end position="571"/>
    </location>
</feature>
<feature type="compositionally biased region" description="Polar residues" evidence="1">
    <location>
        <begin position="504"/>
        <end position="514"/>
    </location>
</feature>
<proteinExistence type="predicted"/>
<feature type="compositionally biased region" description="Polar residues" evidence="1">
    <location>
        <begin position="463"/>
        <end position="483"/>
    </location>
</feature>
<dbReference type="InParanoid" id="A0A316VJE9"/>